<accession>A0A921Q5U1</accession>
<evidence type="ECO:0000256" key="1">
    <source>
        <dbReference type="SAM" id="MobiDB-lite"/>
    </source>
</evidence>
<reference evidence="2" key="2">
    <citation type="submission" date="2020-10" db="EMBL/GenBank/DDBJ databases">
        <authorList>
            <person name="Cooper E.A."/>
            <person name="Brenton Z.W."/>
            <person name="Flinn B.S."/>
            <person name="Jenkins J."/>
            <person name="Shu S."/>
            <person name="Flowers D."/>
            <person name="Luo F."/>
            <person name="Wang Y."/>
            <person name="Xia P."/>
            <person name="Barry K."/>
            <person name="Daum C."/>
            <person name="Lipzen A."/>
            <person name="Yoshinaga Y."/>
            <person name="Schmutz J."/>
            <person name="Saski C."/>
            <person name="Vermerris W."/>
            <person name="Kresovich S."/>
        </authorList>
    </citation>
    <scope>NUCLEOTIDE SEQUENCE</scope>
</reference>
<name>A0A921Q5U1_SORBI</name>
<feature type="region of interest" description="Disordered" evidence="1">
    <location>
        <begin position="1"/>
        <end position="86"/>
    </location>
</feature>
<dbReference type="EMBL" id="CM027689">
    <property type="protein sequence ID" value="KAG0514880.1"/>
    <property type="molecule type" value="Genomic_DNA"/>
</dbReference>
<dbReference type="AlphaFoldDB" id="A0A921Q5U1"/>
<reference evidence="2" key="1">
    <citation type="journal article" date="2019" name="BMC Genomics">
        <title>A new reference genome for Sorghum bicolor reveals high levels of sequence similarity between sweet and grain genotypes: implications for the genetics of sugar metabolism.</title>
        <authorList>
            <person name="Cooper E.A."/>
            <person name="Brenton Z.W."/>
            <person name="Flinn B.S."/>
            <person name="Jenkins J."/>
            <person name="Shu S."/>
            <person name="Flowers D."/>
            <person name="Luo F."/>
            <person name="Wang Y."/>
            <person name="Xia P."/>
            <person name="Barry K."/>
            <person name="Daum C."/>
            <person name="Lipzen A."/>
            <person name="Yoshinaga Y."/>
            <person name="Schmutz J."/>
            <person name="Saski C."/>
            <person name="Vermerris W."/>
            <person name="Kresovich S."/>
        </authorList>
    </citation>
    <scope>NUCLEOTIDE SEQUENCE</scope>
</reference>
<feature type="compositionally biased region" description="Polar residues" evidence="1">
    <location>
        <begin position="75"/>
        <end position="85"/>
    </location>
</feature>
<evidence type="ECO:0000313" key="2">
    <source>
        <dbReference type="EMBL" id="KAG0514880.1"/>
    </source>
</evidence>
<protein>
    <submittedName>
        <fullName evidence="2">Uncharacterized protein</fullName>
    </submittedName>
</protein>
<feature type="compositionally biased region" description="Pro residues" evidence="1">
    <location>
        <begin position="35"/>
        <end position="49"/>
    </location>
</feature>
<dbReference type="Proteomes" id="UP000807115">
    <property type="component" value="Chromosome 10"/>
</dbReference>
<proteinExistence type="predicted"/>
<gene>
    <name evidence="2" type="ORF">BDA96_10G231600</name>
</gene>
<sequence length="156" mass="16791">MDPTQPQPKVSTGPSPTIGLGGSLSSTRYRRPPLHGVPPAPHPPPPPPLLAADSRDQATEPMAGRRHRPPPPQPTSASGVGTVTNPHCRIPPLSVSGKLMLQKGHLRSPAMLRARPIHPLSCLAQIFGQISWNVCFTKLWLYLAHQVTSLPPSHLH</sequence>
<evidence type="ECO:0000313" key="3">
    <source>
        <dbReference type="Proteomes" id="UP000807115"/>
    </source>
</evidence>
<comment type="caution">
    <text evidence="2">The sequence shown here is derived from an EMBL/GenBank/DDBJ whole genome shotgun (WGS) entry which is preliminary data.</text>
</comment>
<organism evidence="2 3">
    <name type="scientific">Sorghum bicolor</name>
    <name type="common">Sorghum</name>
    <name type="synonym">Sorghum vulgare</name>
    <dbReference type="NCBI Taxonomy" id="4558"/>
    <lineage>
        <taxon>Eukaryota</taxon>
        <taxon>Viridiplantae</taxon>
        <taxon>Streptophyta</taxon>
        <taxon>Embryophyta</taxon>
        <taxon>Tracheophyta</taxon>
        <taxon>Spermatophyta</taxon>
        <taxon>Magnoliopsida</taxon>
        <taxon>Liliopsida</taxon>
        <taxon>Poales</taxon>
        <taxon>Poaceae</taxon>
        <taxon>PACMAD clade</taxon>
        <taxon>Panicoideae</taxon>
        <taxon>Andropogonodae</taxon>
        <taxon>Andropogoneae</taxon>
        <taxon>Sorghinae</taxon>
        <taxon>Sorghum</taxon>
    </lineage>
</organism>